<reference evidence="11" key="1">
    <citation type="submission" date="2021-08" db="EMBL/GenBank/DDBJ databases">
        <authorList>
            <person name="Zhang H."/>
            <person name="Xu M."/>
            <person name="Yu Z."/>
            <person name="Yang L."/>
            <person name="Cai Y."/>
        </authorList>
    </citation>
    <scope>NUCLEOTIDE SEQUENCE</scope>
    <source>
        <strain evidence="11">CHL1</strain>
    </source>
</reference>
<gene>
    <name evidence="11" type="ORF">K6K41_02835</name>
</gene>
<dbReference type="PANTHER" id="PTHR30591:SF1">
    <property type="entry name" value="RECBCD ENZYME SUBUNIT RECC"/>
    <property type="match status" value="1"/>
</dbReference>
<dbReference type="Gene3D" id="3.40.50.300">
    <property type="entry name" value="P-loop containing nucleotide triphosphate hydrolases"/>
    <property type="match status" value="1"/>
</dbReference>
<dbReference type="Gene3D" id="3.90.320.10">
    <property type="match status" value="1"/>
</dbReference>
<dbReference type="InterPro" id="IPR027417">
    <property type="entry name" value="P-loop_NTPase"/>
</dbReference>
<evidence type="ECO:0000256" key="5">
    <source>
        <dbReference type="ARBA" id="ARBA00022806"/>
    </source>
</evidence>
<evidence type="ECO:0000256" key="4">
    <source>
        <dbReference type="ARBA" id="ARBA00022801"/>
    </source>
</evidence>
<proteinExistence type="predicted"/>
<keyword evidence="12" id="KW-1185">Reference proteome</keyword>
<dbReference type="GO" id="GO:0004386">
    <property type="term" value="F:helicase activity"/>
    <property type="evidence" value="ECO:0007669"/>
    <property type="project" value="UniProtKB-KW"/>
</dbReference>
<keyword evidence="7" id="KW-0067">ATP-binding</keyword>
<dbReference type="InterPro" id="IPR038726">
    <property type="entry name" value="PDDEXK_AddAB-type"/>
</dbReference>
<evidence type="ECO:0000256" key="2">
    <source>
        <dbReference type="ARBA" id="ARBA00022741"/>
    </source>
</evidence>
<evidence type="ECO:0000313" key="12">
    <source>
        <dbReference type="Proteomes" id="UP000825701"/>
    </source>
</evidence>
<protein>
    <submittedName>
        <fullName evidence="11">PD-(D/E)XK nuclease family protein</fullName>
    </submittedName>
</protein>
<dbReference type="InterPro" id="IPR011604">
    <property type="entry name" value="PDDEXK-like_dom_sf"/>
</dbReference>
<evidence type="ECO:0000256" key="3">
    <source>
        <dbReference type="ARBA" id="ARBA00022763"/>
    </source>
</evidence>
<dbReference type="SUPFAM" id="SSF52540">
    <property type="entry name" value="P-loop containing nucleoside triphosphate hydrolases"/>
    <property type="match status" value="1"/>
</dbReference>
<evidence type="ECO:0000313" key="11">
    <source>
        <dbReference type="EMBL" id="QZO00666.1"/>
    </source>
</evidence>
<dbReference type="GO" id="GO:0005524">
    <property type="term" value="F:ATP binding"/>
    <property type="evidence" value="ECO:0007669"/>
    <property type="project" value="UniProtKB-KW"/>
</dbReference>
<keyword evidence="3" id="KW-0227">DNA damage</keyword>
<keyword evidence="8" id="KW-0238">DNA-binding</keyword>
<dbReference type="GO" id="GO:0004527">
    <property type="term" value="F:exonuclease activity"/>
    <property type="evidence" value="ECO:0007669"/>
    <property type="project" value="UniProtKB-KW"/>
</dbReference>
<evidence type="ECO:0000256" key="9">
    <source>
        <dbReference type="ARBA" id="ARBA00023204"/>
    </source>
</evidence>
<evidence type="ECO:0000256" key="6">
    <source>
        <dbReference type="ARBA" id="ARBA00022839"/>
    </source>
</evidence>
<dbReference type="Pfam" id="PF12705">
    <property type="entry name" value="PDDEXK_1"/>
    <property type="match status" value="1"/>
</dbReference>
<accession>A0A9E6RFZ3</accession>
<keyword evidence="5" id="KW-0347">Helicase</keyword>
<evidence type="ECO:0000256" key="1">
    <source>
        <dbReference type="ARBA" id="ARBA00022722"/>
    </source>
</evidence>
<sequence>MTELEPIWRPLLIELAKVVPVTWEAGPREVPAWLEGTPIKVERSEPHQPEVSVVSCATARHEVVEAFRWVRELIASGAARPEEIAIAAASVEDYEDHFNAIAADANIGVHAVSGIKALQTGEGQAAAALADILLRGVNQKRVRRLFGLARPDGLSDEWARSIPRASAMSDMARWRQAYAVEGAEADGAILLPLLEMLDRGVEAAEDAGERILEGRALLIWRRALETGPVEALDSTVQDLKTPDGLDPMTSPIFVAAKDLVTTPRRFVRLIGLSSRGWPRGTGEDALVPEHVVRAAVLNPLPLVEADRRDFRTIMVTTSGSVTFSYPRRDAEGRALGRSPLVPDQPVEHLRRSRIPTAAMSESDRVFARADEFASTRIAVSARACWGNWHSEEMTAHDGLVRANHPRIVAALNDPQSARSLTMMLRNPIAYLWTYGLRIQEPDDDSEPLTVDNLSYGNLVHNVLERAVAQLEADGGAARATTDDVGTAISSAVATVAAEYEADNPLPPNLIWRRTLDDVGEVSLGALSNTPEPLIGQRSYVEVPFGGETPVPGVNYPWNIAAEVTIPGTDIKLRGRMDRVDLSGNGAQVNVTDYKTGSLPKKPNELVLNGGKELQRCLYDFTVKALLGDVGSPPA</sequence>
<evidence type="ECO:0000256" key="7">
    <source>
        <dbReference type="ARBA" id="ARBA00022840"/>
    </source>
</evidence>
<organism evidence="11 12">
    <name type="scientific">Chenggangzhangella methanolivorans</name>
    <dbReference type="NCBI Taxonomy" id="1437009"/>
    <lineage>
        <taxon>Bacteria</taxon>
        <taxon>Pseudomonadati</taxon>
        <taxon>Pseudomonadota</taxon>
        <taxon>Alphaproteobacteria</taxon>
        <taxon>Hyphomicrobiales</taxon>
        <taxon>Methylopilaceae</taxon>
        <taxon>Chenggangzhangella</taxon>
    </lineage>
</organism>
<keyword evidence="1" id="KW-0540">Nuclease</keyword>
<dbReference type="RefSeq" id="WP_261403840.1">
    <property type="nucleotide sequence ID" value="NZ_CP081869.1"/>
</dbReference>
<keyword evidence="4" id="KW-0378">Hydrolase</keyword>
<evidence type="ECO:0000259" key="10">
    <source>
        <dbReference type="Pfam" id="PF12705"/>
    </source>
</evidence>
<dbReference type="Proteomes" id="UP000825701">
    <property type="component" value="Chromosome"/>
</dbReference>
<dbReference type="KEGG" id="cmet:K6K41_02835"/>
<keyword evidence="2" id="KW-0547">Nucleotide-binding</keyword>
<dbReference type="GO" id="GO:0006281">
    <property type="term" value="P:DNA repair"/>
    <property type="evidence" value="ECO:0007669"/>
    <property type="project" value="UniProtKB-KW"/>
</dbReference>
<dbReference type="GO" id="GO:0006310">
    <property type="term" value="P:DNA recombination"/>
    <property type="evidence" value="ECO:0007669"/>
    <property type="project" value="TreeGrafter"/>
</dbReference>
<name>A0A9E6RFZ3_9HYPH</name>
<dbReference type="AlphaFoldDB" id="A0A9E6RFZ3"/>
<evidence type="ECO:0000256" key="8">
    <source>
        <dbReference type="ARBA" id="ARBA00023125"/>
    </source>
</evidence>
<keyword evidence="6" id="KW-0269">Exonuclease</keyword>
<keyword evidence="9" id="KW-0234">DNA repair</keyword>
<feature type="domain" description="PD-(D/E)XK endonuclease-like" evidence="10">
    <location>
        <begin position="416"/>
        <end position="625"/>
    </location>
</feature>
<dbReference type="GO" id="GO:0003677">
    <property type="term" value="F:DNA binding"/>
    <property type="evidence" value="ECO:0007669"/>
    <property type="project" value="UniProtKB-KW"/>
</dbReference>
<dbReference type="EMBL" id="CP081869">
    <property type="protein sequence ID" value="QZO00666.1"/>
    <property type="molecule type" value="Genomic_DNA"/>
</dbReference>
<dbReference type="PANTHER" id="PTHR30591">
    <property type="entry name" value="RECBCD ENZYME SUBUNIT RECC"/>
    <property type="match status" value="1"/>
</dbReference>